<dbReference type="SUPFAM" id="SSF54506">
    <property type="entry name" value="Diaminopimelate epimerase-like"/>
    <property type="match status" value="1"/>
</dbReference>
<dbReference type="Gene3D" id="3.10.310.10">
    <property type="entry name" value="Diaminopimelate Epimerase, Chain A, domain 1"/>
    <property type="match status" value="1"/>
</dbReference>
<keyword evidence="2" id="KW-1185">Reference proteome</keyword>
<proteinExistence type="predicted"/>
<dbReference type="RefSeq" id="WP_229292732.1">
    <property type="nucleotide sequence ID" value="NZ_CP086654.1"/>
</dbReference>
<name>A0ABY3PD38_9STAP</name>
<gene>
    <name evidence="1" type="ORF">LN051_00765</name>
</gene>
<dbReference type="InterPro" id="IPR003719">
    <property type="entry name" value="Phenazine_PhzF-like"/>
</dbReference>
<organism evidence="1 2">
    <name type="scientific">Staphylococcus ratti</name>
    <dbReference type="NCBI Taxonomy" id="2892440"/>
    <lineage>
        <taxon>Bacteria</taxon>
        <taxon>Bacillati</taxon>
        <taxon>Bacillota</taxon>
        <taxon>Bacilli</taxon>
        <taxon>Bacillales</taxon>
        <taxon>Staphylococcaceae</taxon>
        <taxon>Staphylococcus</taxon>
    </lineage>
</organism>
<evidence type="ECO:0000313" key="1">
    <source>
        <dbReference type="EMBL" id="UEX90236.1"/>
    </source>
</evidence>
<reference evidence="1 2" key="1">
    <citation type="journal article" date="2022" name="Pathogens">
        <title>Staphylococcus ratti sp. nov. Isolated from a Lab Rat.</title>
        <authorList>
            <person name="Kovarovic V."/>
            <person name="Sedlacek I."/>
            <person name="Petras P."/>
            <person name="Kralova S."/>
            <person name="Maslanova I."/>
            <person name="Svec P."/>
            <person name="Neumann-Schaal M."/>
            <person name="Botka T."/>
            <person name="Gelbicova T."/>
            <person name="Stankova E."/>
            <person name="Doskar J."/>
            <person name="Pantucek R."/>
        </authorList>
    </citation>
    <scope>NUCLEOTIDE SEQUENCE [LARGE SCALE GENOMIC DNA]</scope>
    <source>
        <strain evidence="1 2">CCM 9025</strain>
    </source>
</reference>
<dbReference type="EMBL" id="CP086654">
    <property type="protein sequence ID" value="UEX90236.1"/>
    <property type="molecule type" value="Genomic_DNA"/>
</dbReference>
<sequence length="95" mass="10457">MKTVKVYQYDAFLCEPNQGNPADVVLNGDVLTTDEMQAIAHEVQIETNAGTIPVAIEKASGSWKVTMTQNPTQFKPFNSSVRQLCEAMKPVISKI</sequence>
<evidence type="ECO:0000313" key="2">
    <source>
        <dbReference type="Proteomes" id="UP001197626"/>
    </source>
</evidence>
<accession>A0ABY3PD38</accession>
<dbReference type="Pfam" id="PF02567">
    <property type="entry name" value="PhzC-PhzF"/>
    <property type="match status" value="1"/>
</dbReference>
<protein>
    <submittedName>
        <fullName evidence="1">PhzF family phenazine biosynthesis protein</fullName>
    </submittedName>
</protein>
<dbReference type="Proteomes" id="UP001197626">
    <property type="component" value="Chromosome"/>
</dbReference>